<dbReference type="Pfam" id="PF13432">
    <property type="entry name" value="TPR_16"/>
    <property type="match status" value="2"/>
</dbReference>
<dbReference type="SUPFAM" id="SSF48452">
    <property type="entry name" value="TPR-like"/>
    <property type="match status" value="1"/>
</dbReference>
<dbReference type="RefSeq" id="WP_425347345.1">
    <property type="nucleotide sequence ID" value="NZ_JBGUBD010000021.1"/>
</dbReference>
<dbReference type="PANTHER" id="PTHR10151:SF120">
    <property type="entry name" value="BIS(5'-ADENOSYL)-TRIPHOSPHATASE"/>
    <property type="match status" value="1"/>
</dbReference>
<comment type="caution">
    <text evidence="2">The sequence shown here is derived from an EMBL/GenBank/DDBJ whole genome shotgun (WGS) entry which is preliminary data.</text>
</comment>
<dbReference type="PROSITE" id="PS50005">
    <property type="entry name" value="TPR"/>
    <property type="match status" value="2"/>
</dbReference>
<proteinExistence type="predicted"/>
<dbReference type="Pfam" id="PF01663">
    <property type="entry name" value="Phosphodiest"/>
    <property type="match status" value="1"/>
</dbReference>
<dbReference type="EMBL" id="JBGUBD010000021">
    <property type="protein sequence ID" value="MFA9480424.1"/>
    <property type="molecule type" value="Genomic_DNA"/>
</dbReference>
<gene>
    <name evidence="2" type="ORF">ACERK3_19320</name>
</gene>
<dbReference type="InterPro" id="IPR019734">
    <property type="entry name" value="TPR_rpt"/>
</dbReference>
<evidence type="ECO:0000313" key="2">
    <source>
        <dbReference type="EMBL" id="MFA9480424.1"/>
    </source>
</evidence>
<keyword evidence="3" id="KW-1185">Reference proteome</keyword>
<reference evidence="2 3" key="1">
    <citation type="submission" date="2024-08" db="EMBL/GenBank/DDBJ databases">
        <title>Whole-genome sequencing of halo(alkali)philic microorganisms from hypersaline lakes.</title>
        <authorList>
            <person name="Sorokin D.Y."/>
            <person name="Merkel A.Y."/>
            <person name="Messina E."/>
            <person name="Yakimov M."/>
        </authorList>
    </citation>
    <scope>NUCLEOTIDE SEQUENCE [LARGE SCALE GENOMIC DNA]</scope>
    <source>
        <strain evidence="2 3">AB-hyl4</strain>
    </source>
</reference>
<protein>
    <submittedName>
        <fullName evidence="2">Alkaline phosphatase family protein</fullName>
    </submittedName>
</protein>
<dbReference type="InterPro" id="IPR002591">
    <property type="entry name" value="Phosphodiest/P_Trfase"/>
</dbReference>
<dbReference type="Proteomes" id="UP001575105">
    <property type="component" value="Unassembled WGS sequence"/>
</dbReference>
<dbReference type="InterPro" id="IPR017850">
    <property type="entry name" value="Alkaline_phosphatase_core_sf"/>
</dbReference>
<sequence length="660" mass="72580">MSERKASRVLLVGWDAADWQIIRPLIDQGRMPTLARLIQAGTSGNLATIRPILSPMLWNSIATGKRADKHGIHGFAEPTPDGQGVRPVTSTSRRCKAIWNILSQHDLSSIVVNWFASYPAEPIRGAVVSDRYAAASGIPPAQRNMLPGTFHPADLAEDLERLIVTPDMLDVATLTSFIPRAAMIDQTKDDRLAKLARLIAQMTTVHASACRLMSSREWDFAAVYYEGIDQFGHVFMPYRAPRMDGVSEQDALIYGEVIDRCYQLHDMMLATLLHHAGEDTLVMLVSDHGFHSDAARPSANGMHNPETWHRPFGIACMSGPGVKANETLYGATLLDVTPTILTAFGLPVGADMDGRPWVEAFVEPTTPEQIFSWDALVGNDGMHPPETRVDPLAEAEALRQLVDLGYMEPLSDDAQANVDRTVRDMKKNLALALSDSQRAARAIPLWEELSQTEGLDPDPFLMQIVRCHLKLGQLDACQATLDRLRPDTRSHPMVKLTQARIHLQRGESADAARLLQSLQSHTSTLPEVAIQLGHAHRQAVELEAAKTAYRRALELRSDSAEAMHGLALIALAQQRPQEAVDYALRVVALVHHYPQAHETLGRSLAAVGRTDQAVLALRTAVRMAPSLKLANRLLAELHTQADQNAGQAWQHELMGRTSGA</sequence>
<keyword evidence="1" id="KW-0802">TPR repeat</keyword>
<feature type="repeat" description="TPR" evidence="1">
    <location>
        <begin position="526"/>
        <end position="559"/>
    </location>
</feature>
<organism evidence="2 3">
    <name type="scientific">Natronomicrosphaera hydrolytica</name>
    <dbReference type="NCBI Taxonomy" id="3242702"/>
    <lineage>
        <taxon>Bacteria</taxon>
        <taxon>Pseudomonadati</taxon>
        <taxon>Planctomycetota</taxon>
        <taxon>Phycisphaerae</taxon>
        <taxon>Phycisphaerales</taxon>
        <taxon>Phycisphaeraceae</taxon>
        <taxon>Natronomicrosphaera</taxon>
    </lineage>
</organism>
<evidence type="ECO:0000313" key="3">
    <source>
        <dbReference type="Proteomes" id="UP001575105"/>
    </source>
</evidence>
<dbReference type="SUPFAM" id="SSF53649">
    <property type="entry name" value="Alkaline phosphatase-like"/>
    <property type="match status" value="1"/>
</dbReference>
<dbReference type="Gene3D" id="1.25.40.10">
    <property type="entry name" value="Tetratricopeptide repeat domain"/>
    <property type="match status" value="1"/>
</dbReference>
<feature type="repeat" description="TPR" evidence="1">
    <location>
        <begin position="594"/>
        <end position="627"/>
    </location>
</feature>
<dbReference type="Gene3D" id="3.40.720.10">
    <property type="entry name" value="Alkaline Phosphatase, subunit A"/>
    <property type="match status" value="1"/>
</dbReference>
<dbReference type="SMART" id="SM00028">
    <property type="entry name" value="TPR"/>
    <property type="match status" value="3"/>
</dbReference>
<evidence type="ECO:0000256" key="1">
    <source>
        <dbReference type="PROSITE-ProRule" id="PRU00339"/>
    </source>
</evidence>
<dbReference type="PANTHER" id="PTHR10151">
    <property type="entry name" value="ECTONUCLEOTIDE PYROPHOSPHATASE/PHOSPHODIESTERASE"/>
    <property type="match status" value="1"/>
</dbReference>
<dbReference type="InterPro" id="IPR011990">
    <property type="entry name" value="TPR-like_helical_dom_sf"/>
</dbReference>
<accession>A0ABV4UA00</accession>
<name>A0ABV4UA00_9BACT</name>